<evidence type="ECO:0000313" key="1">
    <source>
        <dbReference type="EMBL" id="KAK8476378.1"/>
    </source>
</evidence>
<gene>
    <name evidence="1" type="ORF">V6N12_031568</name>
</gene>
<comment type="caution">
    <text evidence="1">The sequence shown here is derived from an EMBL/GenBank/DDBJ whole genome shotgun (WGS) entry which is preliminary data.</text>
</comment>
<name>A0ABR1Z9N4_9ROSI</name>
<dbReference type="Proteomes" id="UP001472677">
    <property type="component" value="Unassembled WGS sequence"/>
</dbReference>
<dbReference type="EMBL" id="JBBPBM010002580">
    <property type="protein sequence ID" value="KAK8476378.1"/>
    <property type="molecule type" value="Genomic_DNA"/>
</dbReference>
<keyword evidence="2" id="KW-1185">Reference proteome</keyword>
<protein>
    <submittedName>
        <fullName evidence="1">Uncharacterized protein</fullName>
    </submittedName>
</protein>
<organism evidence="1 2">
    <name type="scientific">Hibiscus sabdariffa</name>
    <name type="common">roselle</name>
    <dbReference type="NCBI Taxonomy" id="183260"/>
    <lineage>
        <taxon>Eukaryota</taxon>
        <taxon>Viridiplantae</taxon>
        <taxon>Streptophyta</taxon>
        <taxon>Embryophyta</taxon>
        <taxon>Tracheophyta</taxon>
        <taxon>Spermatophyta</taxon>
        <taxon>Magnoliopsida</taxon>
        <taxon>eudicotyledons</taxon>
        <taxon>Gunneridae</taxon>
        <taxon>Pentapetalae</taxon>
        <taxon>rosids</taxon>
        <taxon>malvids</taxon>
        <taxon>Malvales</taxon>
        <taxon>Malvaceae</taxon>
        <taxon>Malvoideae</taxon>
        <taxon>Hibiscus</taxon>
    </lineage>
</organism>
<reference evidence="1 2" key="1">
    <citation type="journal article" date="2024" name="G3 (Bethesda)">
        <title>Genome assembly of Hibiscus sabdariffa L. provides insights into metabolisms of medicinal natural products.</title>
        <authorList>
            <person name="Kim T."/>
        </authorList>
    </citation>
    <scope>NUCLEOTIDE SEQUENCE [LARGE SCALE GENOMIC DNA]</scope>
    <source>
        <strain evidence="1">TK-2024</strain>
        <tissue evidence="1">Old leaves</tissue>
    </source>
</reference>
<accession>A0ABR1Z9N4</accession>
<sequence>MNFTALSDSEWGCEILLLGRKQDTVCGVYKAMRTLFEDMVLYQIIYNVKQSNRIEQRTTGGIFLNPGIVEYNGSILGFGNETPSVNIITEAAVQGLQSRLSTPLLVHKFSTL</sequence>
<evidence type="ECO:0000313" key="2">
    <source>
        <dbReference type="Proteomes" id="UP001472677"/>
    </source>
</evidence>
<proteinExistence type="predicted"/>